<evidence type="ECO:0000256" key="5">
    <source>
        <dbReference type="ARBA" id="ARBA00022660"/>
    </source>
</evidence>
<accession>A0A445BN09</accession>
<keyword evidence="8" id="KW-0496">Mitochondrion</keyword>
<proteinExistence type="inferred from homology"/>
<dbReference type="SUPFAM" id="SSF52833">
    <property type="entry name" value="Thioredoxin-like"/>
    <property type="match status" value="1"/>
</dbReference>
<evidence type="ECO:0000256" key="1">
    <source>
        <dbReference type="ARBA" id="ARBA00003195"/>
    </source>
</evidence>
<evidence type="ECO:0000256" key="8">
    <source>
        <dbReference type="ARBA" id="ARBA00023128"/>
    </source>
</evidence>
<name>A0A445BN09_ARAHY</name>
<evidence type="ECO:0000256" key="4">
    <source>
        <dbReference type="ARBA" id="ARBA00022448"/>
    </source>
</evidence>
<gene>
    <name evidence="11" type="ORF">Ahy_A09g045717</name>
</gene>
<sequence>MLSGDSLHEKKMKNQKWKYPSHLGGGDFFSSRDNKEGRTFVEKNYKELKTLNPKLPILIRECSGAEPQLWARFDFGVEKGIKLEGLSEAQISKALEDLFKLQFKVKLKLKRGNGRKQPWRFKLQFKVKLKLKRGNGRKQPWRFKLQFKVKLKLKRGNGRKQPWRGHII</sequence>
<comment type="function">
    <text evidence="1">Accessory subunit of the mitochondrial membrane respiratory chain NADH dehydrogenase (Complex I), that is believed not to be involved in catalysis. Complex I functions in the transfer of electrons from NADH to the respiratory chain. The immediate electron acceptor for the enzyme is believed to be ubiquinone.</text>
</comment>
<reference evidence="11 12" key="1">
    <citation type="submission" date="2019-01" db="EMBL/GenBank/DDBJ databases">
        <title>Sequencing of cultivated peanut Arachis hypogaea provides insights into genome evolution and oil improvement.</title>
        <authorList>
            <person name="Chen X."/>
        </authorList>
    </citation>
    <scope>NUCLEOTIDE SEQUENCE [LARGE SCALE GENOMIC DNA]</scope>
    <source>
        <strain evidence="12">cv. Fuhuasheng</strain>
        <tissue evidence="11">Leaves</tissue>
    </source>
</reference>
<keyword evidence="4" id="KW-0813">Transport</keyword>
<comment type="subcellular location">
    <subcellularLocation>
        <location evidence="2">Mitochondrion inner membrane</location>
        <topology evidence="2">Peripheral membrane protein</topology>
        <orientation evidence="2">Matrix side</orientation>
    </subcellularLocation>
</comment>
<keyword evidence="12" id="KW-1185">Reference proteome</keyword>
<evidence type="ECO:0000256" key="9">
    <source>
        <dbReference type="ARBA" id="ARBA00023136"/>
    </source>
</evidence>
<dbReference type="Pfam" id="PF05047">
    <property type="entry name" value="L51_S25_CI-B8"/>
    <property type="match status" value="1"/>
</dbReference>
<evidence type="ECO:0000256" key="3">
    <source>
        <dbReference type="ARBA" id="ARBA00008939"/>
    </source>
</evidence>
<dbReference type="STRING" id="3818.A0A445BN09"/>
<keyword evidence="6" id="KW-0999">Mitochondrion inner membrane</keyword>
<protein>
    <recommendedName>
        <fullName evidence="10">Ribosomal protein/NADH dehydrogenase domain-containing protein</fullName>
    </recommendedName>
</protein>
<evidence type="ECO:0000313" key="11">
    <source>
        <dbReference type="EMBL" id="RYR40054.1"/>
    </source>
</evidence>
<evidence type="ECO:0000313" key="12">
    <source>
        <dbReference type="Proteomes" id="UP000289738"/>
    </source>
</evidence>
<evidence type="ECO:0000259" key="10">
    <source>
        <dbReference type="SMART" id="SM00916"/>
    </source>
</evidence>
<dbReference type="Proteomes" id="UP000289738">
    <property type="component" value="Chromosome A09"/>
</dbReference>
<keyword evidence="9" id="KW-0472">Membrane</keyword>
<dbReference type="InterPro" id="IPR036249">
    <property type="entry name" value="Thioredoxin-like_sf"/>
</dbReference>
<dbReference type="GO" id="GO:0005743">
    <property type="term" value="C:mitochondrial inner membrane"/>
    <property type="evidence" value="ECO:0007669"/>
    <property type="project" value="UniProtKB-SubCell"/>
</dbReference>
<dbReference type="InterPro" id="IPR016464">
    <property type="entry name" value="NADH_Ub_cplx-1_asu_su-2"/>
</dbReference>
<dbReference type="SMART" id="SM00916">
    <property type="entry name" value="L51_S25_CI-B8"/>
    <property type="match status" value="1"/>
</dbReference>
<organism evidence="11 12">
    <name type="scientific">Arachis hypogaea</name>
    <name type="common">Peanut</name>
    <dbReference type="NCBI Taxonomy" id="3818"/>
    <lineage>
        <taxon>Eukaryota</taxon>
        <taxon>Viridiplantae</taxon>
        <taxon>Streptophyta</taxon>
        <taxon>Embryophyta</taxon>
        <taxon>Tracheophyta</taxon>
        <taxon>Spermatophyta</taxon>
        <taxon>Magnoliopsida</taxon>
        <taxon>eudicotyledons</taxon>
        <taxon>Gunneridae</taxon>
        <taxon>Pentapetalae</taxon>
        <taxon>rosids</taxon>
        <taxon>fabids</taxon>
        <taxon>Fabales</taxon>
        <taxon>Fabaceae</taxon>
        <taxon>Papilionoideae</taxon>
        <taxon>50 kb inversion clade</taxon>
        <taxon>dalbergioids sensu lato</taxon>
        <taxon>Dalbergieae</taxon>
        <taxon>Pterocarpus clade</taxon>
        <taxon>Arachis</taxon>
    </lineage>
</organism>
<feature type="domain" description="Ribosomal protein/NADH dehydrogenase" evidence="10">
    <location>
        <begin position="34"/>
        <end position="102"/>
    </location>
</feature>
<dbReference type="EMBL" id="SDMP01000009">
    <property type="protein sequence ID" value="RYR40054.1"/>
    <property type="molecule type" value="Genomic_DNA"/>
</dbReference>
<dbReference type="PANTHER" id="PTHR12878:SF0">
    <property type="entry name" value="NADH DEHYDROGENASE [UBIQUINONE] 1 ALPHA SUBCOMPLEX SUBUNIT 2"/>
    <property type="match status" value="1"/>
</dbReference>
<keyword evidence="5" id="KW-0679">Respiratory chain</keyword>
<dbReference type="InterPro" id="IPR007741">
    <property type="entry name" value="Ribosomal_mL43/mS25/NADH_DH"/>
</dbReference>
<evidence type="ECO:0000256" key="2">
    <source>
        <dbReference type="ARBA" id="ARBA00004443"/>
    </source>
</evidence>
<dbReference type="Gene3D" id="3.40.30.10">
    <property type="entry name" value="Glutaredoxin"/>
    <property type="match status" value="1"/>
</dbReference>
<dbReference type="AlphaFoldDB" id="A0A445BN09"/>
<comment type="caution">
    <text evidence="11">The sequence shown here is derived from an EMBL/GenBank/DDBJ whole genome shotgun (WGS) entry which is preliminary data.</text>
</comment>
<evidence type="ECO:0000256" key="7">
    <source>
        <dbReference type="ARBA" id="ARBA00022982"/>
    </source>
</evidence>
<keyword evidence="7" id="KW-0249">Electron transport</keyword>
<comment type="similarity">
    <text evidence="3">Belongs to the complex I NDUFA2 subunit family.</text>
</comment>
<evidence type="ECO:0000256" key="6">
    <source>
        <dbReference type="ARBA" id="ARBA00022792"/>
    </source>
</evidence>
<dbReference type="PANTHER" id="PTHR12878">
    <property type="entry name" value="NADH-UBIQUINONE OXIDOREDUCTASE B8 SUBUNIT"/>
    <property type="match status" value="1"/>
</dbReference>